<keyword evidence="1" id="KW-1133">Transmembrane helix</keyword>
<organism evidence="2 3">
    <name type="scientific">Actinoplanes sichuanensis</name>
    <dbReference type="NCBI Taxonomy" id="512349"/>
    <lineage>
        <taxon>Bacteria</taxon>
        <taxon>Bacillati</taxon>
        <taxon>Actinomycetota</taxon>
        <taxon>Actinomycetes</taxon>
        <taxon>Micromonosporales</taxon>
        <taxon>Micromonosporaceae</taxon>
        <taxon>Actinoplanes</taxon>
    </lineage>
</organism>
<name>A0ABW4A7G0_9ACTN</name>
<feature type="transmembrane region" description="Helical" evidence="1">
    <location>
        <begin position="234"/>
        <end position="257"/>
    </location>
</feature>
<feature type="transmembrane region" description="Helical" evidence="1">
    <location>
        <begin position="55"/>
        <end position="74"/>
    </location>
</feature>
<keyword evidence="3" id="KW-1185">Reference proteome</keyword>
<gene>
    <name evidence="2" type="ORF">ACFQ5G_14085</name>
</gene>
<evidence type="ECO:0000313" key="3">
    <source>
        <dbReference type="Proteomes" id="UP001597183"/>
    </source>
</evidence>
<evidence type="ECO:0000256" key="1">
    <source>
        <dbReference type="SAM" id="Phobius"/>
    </source>
</evidence>
<dbReference type="Proteomes" id="UP001597183">
    <property type="component" value="Unassembled WGS sequence"/>
</dbReference>
<feature type="transmembrane region" description="Helical" evidence="1">
    <location>
        <begin position="17"/>
        <end position="35"/>
    </location>
</feature>
<dbReference type="EMBL" id="JBHTMK010000018">
    <property type="protein sequence ID" value="MFD1366479.1"/>
    <property type="molecule type" value="Genomic_DNA"/>
</dbReference>
<evidence type="ECO:0008006" key="4">
    <source>
        <dbReference type="Google" id="ProtNLM"/>
    </source>
</evidence>
<reference evidence="3" key="1">
    <citation type="journal article" date="2019" name="Int. J. Syst. Evol. Microbiol.">
        <title>The Global Catalogue of Microorganisms (GCM) 10K type strain sequencing project: providing services to taxonomists for standard genome sequencing and annotation.</title>
        <authorList>
            <consortium name="The Broad Institute Genomics Platform"/>
            <consortium name="The Broad Institute Genome Sequencing Center for Infectious Disease"/>
            <person name="Wu L."/>
            <person name="Ma J."/>
        </authorList>
    </citation>
    <scope>NUCLEOTIDE SEQUENCE [LARGE SCALE GENOMIC DNA]</scope>
    <source>
        <strain evidence="3">CCM 7526</strain>
    </source>
</reference>
<accession>A0ABW4A7G0</accession>
<keyword evidence="1" id="KW-0472">Membrane</keyword>
<proteinExistence type="predicted"/>
<dbReference type="RefSeq" id="WP_317793239.1">
    <property type="nucleotide sequence ID" value="NZ_AP028461.1"/>
</dbReference>
<protein>
    <recommendedName>
        <fullName evidence="4">TIGR04222 domain-containing membrane protein</fullName>
    </recommendedName>
</protein>
<evidence type="ECO:0000313" key="2">
    <source>
        <dbReference type="EMBL" id="MFD1366479.1"/>
    </source>
</evidence>
<comment type="caution">
    <text evidence="2">The sequence shown here is derived from an EMBL/GenBank/DDBJ whole genome shotgun (WGS) entry which is preliminary data.</text>
</comment>
<keyword evidence="1" id="KW-0812">Transmembrane</keyword>
<feature type="transmembrane region" description="Helical" evidence="1">
    <location>
        <begin position="200"/>
        <end position="222"/>
    </location>
</feature>
<sequence length="308" mass="33756">MPGADLASVDFPFRFKVVNVIPVAAVLLTVGTAVLAGAPGEAPQRQVLLDNAREFGWAGAAGALAATVVIALLAEPLELASIRFLEGYWPRTGALGRIHAAGLRSQMRRFTRLRFLAERSADPALRHLAAVQLDERYPPEPGRLLPTALGNRLRAFEDRAGKGYGLEAVPWWPRLHHVLPEQVRGSVDRHRDQLDVASRLTIAWAVGAVALAVLLAQHPAWWWVPALSAALSWFAYRSALGAAGVYGIAVTAAIDVYRLHLLQEMRVQPPADTDAERIVNERLLLLWAGIPENVQYQTTDSDHHLRIT</sequence>